<evidence type="ECO:0000313" key="2">
    <source>
        <dbReference type="Proteomes" id="UP000183200"/>
    </source>
</evidence>
<keyword evidence="2" id="KW-1185">Reference proteome</keyword>
<accession>A0A1G9NBK5</accession>
<organism evidence="1 2">
    <name type="scientific">Pedobacter steynii</name>
    <dbReference type="NCBI Taxonomy" id="430522"/>
    <lineage>
        <taxon>Bacteria</taxon>
        <taxon>Pseudomonadati</taxon>
        <taxon>Bacteroidota</taxon>
        <taxon>Sphingobacteriia</taxon>
        <taxon>Sphingobacteriales</taxon>
        <taxon>Sphingobacteriaceae</taxon>
        <taxon>Pedobacter</taxon>
    </lineage>
</organism>
<proteinExistence type="predicted"/>
<sequence>MALFIVVLGSACTKSEPGIIACTLEFRQAYMNFNVVDGSTGKDLFFSDNPKYTVDEIGFFKTKDKLFKEVQKPVVIGTGTQRYFRTYIDNFAAKDTLLMKLPVSGGNEAADVFSYTMKTSKEPCSQAILDKAKLNNVDIVETNGKLIIRKIQPVN</sequence>
<protein>
    <submittedName>
        <fullName evidence="1">Uncharacterized protein</fullName>
    </submittedName>
</protein>
<name>A0A1G9NBK5_9SPHI</name>
<gene>
    <name evidence="1" type="ORF">SAMN05421820_102276</name>
</gene>
<dbReference type="EMBL" id="FNGY01000002">
    <property type="protein sequence ID" value="SDL83908.1"/>
    <property type="molecule type" value="Genomic_DNA"/>
</dbReference>
<dbReference type="AlphaFoldDB" id="A0A1G9NBK5"/>
<dbReference type="Proteomes" id="UP000183200">
    <property type="component" value="Unassembled WGS sequence"/>
</dbReference>
<reference evidence="2" key="1">
    <citation type="submission" date="2016-10" db="EMBL/GenBank/DDBJ databases">
        <authorList>
            <person name="Varghese N."/>
            <person name="Submissions S."/>
        </authorList>
    </citation>
    <scope>NUCLEOTIDE SEQUENCE [LARGE SCALE GENOMIC DNA]</scope>
    <source>
        <strain evidence="2">DSM 19110</strain>
    </source>
</reference>
<evidence type="ECO:0000313" key="1">
    <source>
        <dbReference type="EMBL" id="SDL83908.1"/>
    </source>
</evidence>